<dbReference type="GO" id="GO:0016787">
    <property type="term" value="F:hydrolase activity"/>
    <property type="evidence" value="ECO:0007669"/>
    <property type="project" value="UniProtKB-KW"/>
</dbReference>
<evidence type="ECO:0000313" key="3">
    <source>
        <dbReference type="Proteomes" id="UP000295705"/>
    </source>
</evidence>
<gene>
    <name evidence="2" type="ORF">EV188_11733</name>
</gene>
<organism evidence="2 3">
    <name type="scientific">Actinomycetospora succinea</name>
    <dbReference type="NCBI Taxonomy" id="663603"/>
    <lineage>
        <taxon>Bacteria</taxon>
        <taxon>Bacillati</taxon>
        <taxon>Actinomycetota</taxon>
        <taxon>Actinomycetes</taxon>
        <taxon>Pseudonocardiales</taxon>
        <taxon>Pseudonocardiaceae</taxon>
        <taxon>Actinomycetospora</taxon>
    </lineage>
</organism>
<dbReference type="EMBL" id="SNYO01000017">
    <property type="protein sequence ID" value="TDQ46188.1"/>
    <property type="molecule type" value="Genomic_DNA"/>
</dbReference>
<dbReference type="PANTHER" id="PTHR43316:SF3">
    <property type="entry name" value="HALOACID DEHALOGENASE, TYPE II (AFU_ORTHOLOGUE AFUA_2G07750)-RELATED"/>
    <property type="match status" value="1"/>
</dbReference>
<dbReference type="SUPFAM" id="SSF56784">
    <property type="entry name" value="HAD-like"/>
    <property type="match status" value="1"/>
</dbReference>
<sequence>MAAAGAARTRRLTGTLDDVTAPLRAPARRPQVVLFDLFETCLQLEALRPRFEALGRPGDEWELFFARLLHQGMAMTLAGGAPPFAVVAADMLRRTSGRDLTDEQVASVLDGFRELPVHPDVAPALRRLAEAGVPAYGFTHGSAEVAGAALTAGGVRDLLTDVMSCAELAMFKPPPAVYHWACDRIATPPARTALVAVHSWDVHGAVSAGMVGAFCERLEGRIPDAVALPHVTGPALDDVVEGLLALPSEPTP</sequence>
<dbReference type="InterPro" id="IPR023198">
    <property type="entry name" value="PGP-like_dom2"/>
</dbReference>
<dbReference type="Gene3D" id="1.10.150.240">
    <property type="entry name" value="Putative phosphatase, domain 2"/>
    <property type="match status" value="1"/>
</dbReference>
<dbReference type="InterPro" id="IPR051540">
    <property type="entry name" value="S-2-haloacid_dehalogenase"/>
</dbReference>
<dbReference type="AlphaFoldDB" id="A0A4R6UH87"/>
<protein>
    <submittedName>
        <fullName evidence="2">2-haloacid dehalogenase</fullName>
    </submittedName>
</protein>
<keyword evidence="1" id="KW-0378">Hydrolase</keyword>
<dbReference type="InterPro" id="IPR023214">
    <property type="entry name" value="HAD_sf"/>
</dbReference>
<evidence type="ECO:0000313" key="2">
    <source>
        <dbReference type="EMBL" id="TDQ46188.1"/>
    </source>
</evidence>
<name>A0A4R6UH87_9PSEU</name>
<dbReference type="PANTHER" id="PTHR43316">
    <property type="entry name" value="HYDROLASE, HALOACID DELAHOGENASE-RELATED"/>
    <property type="match status" value="1"/>
</dbReference>
<dbReference type="Gene3D" id="3.40.50.1000">
    <property type="entry name" value="HAD superfamily/HAD-like"/>
    <property type="match status" value="1"/>
</dbReference>
<keyword evidence="3" id="KW-1185">Reference proteome</keyword>
<comment type="caution">
    <text evidence="2">The sequence shown here is derived from an EMBL/GenBank/DDBJ whole genome shotgun (WGS) entry which is preliminary data.</text>
</comment>
<accession>A0A4R6UH87</accession>
<evidence type="ECO:0000256" key="1">
    <source>
        <dbReference type="ARBA" id="ARBA00022801"/>
    </source>
</evidence>
<reference evidence="2 3" key="1">
    <citation type="submission" date="2019-03" db="EMBL/GenBank/DDBJ databases">
        <title>Genomic Encyclopedia of Type Strains, Phase IV (KMG-IV): sequencing the most valuable type-strain genomes for metagenomic binning, comparative biology and taxonomic classification.</title>
        <authorList>
            <person name="Goeker M."/>
        </authorList>
    </citation>
    <scope>NUCLEOTIDE SEQUENCE [LARGE SCALE GENOMIC DNA]</scope>
    <source>
        <strain evidence="2 3">DSM 45775</strain>
    </source>
</reference>
<dbReference type="Pfam" id="PF00702">
    <property type="entry name" value="Hydrolase"/>
    <property type="match status" value="1"/>
</dbReference>
<proteinExistence type="predicted"/>
<dbReference type="Proteomes" id="UP000295705">
    <property type="component" value="Unassembled WGS sequence"/>
</dbReference>
<dbReference type="InterPro" id="IPR036412">
    <property type="entry name" value="HAD-like_sf"/>
</dbReference>